<accession>A0A2N5XYP8</accession>
<sequence>MWQPLKTILAIIGGGIMVILGHAVAILTVIALAMETVWISDQIQSRVEKNWNREVHWSGGIEVDWAMAPTLTIKRPTLANASWAEEAHIASAESISARINLRPLLNQKLVVERLTLDKPRIHLQRSPDKGSNWQALISEKDEPPFFQTRFEEIEISDGKLNYVASEEETDIAMEVDTTQGQKLRFNGKGSFKGKSLAFDLTGDPPRKVTAALLENRTQPGAYALRGNLDWGEHQLTLDGQSDTLTSLQSLEFQFSLQGPNSTEITRLFGYETRDAAYRVEGVMQRRDTKWRLENLDGNFANNEFKGEVTWIEGQERPNLNVAFNIEALNLDKTLPGLMPSDREEFADEKTETENGMRWKSLVKTQTAKLKQLDFDLDLQAQQLILKGRQLHNIDLRAHLASGRLEIGNLSGKLGEGSFTVVGSVDGSQPLPQGSIDIELTKMDMGRVLPTVEVTQLGYLEGTVSASMKDETLLLEKSRLRYWHDNMNNDIDIRLASQTMESSGVGIQLTASGILRNHPFNLELNGGPLLDLDDPHKPYPLSLNSTFDETIIQANGTITQPMLLNSVDLKVHVEGPDPAQLWYITPFILPHLPPYSIDARLKRDEEKFWVLREIDGTVGNSDLSGTVRWRATLGERPEVWANLNSRLLDLDDLLPVIGAAPATGRGEATSPALEALARRQEAREEILPTAGLMRERLKAVDAHVDFKALEMRARKVPFEEVVLELDLEDGILKGHPLALHFAKGKFTLNGEINANFDPARSNGRLEISRVNLKEFTEHFNIAADTKGIFGGDGKLTMEGNSPDQALASIDGSLQLLMSDGQINALLVEAAGLDLGEVLLSLGEEQPEPLEILCLYAKLEASKGQANVEALTMATSDSNIVGKGEIDFANETYELVLEARPKDFSVLSSSSPVRVYGNFANYNVDMVSDELIARGALALLGAMIFPPAALLPLVEPGTASGQAGCQQLVSSSKKESSK</sequence>
<keyword evidence="1" id="KW-1133">Transmembrane helix</keyword>
<dbReference type="AlphaFoldDB" id="A0A2N5XYP8"/>
<feature type="domain" description="AsmA" evidence="2">
    <location>
        <begin position="278"/>
        <end position="455"/>
    </location>
</feature>
<dbReference type="InterPro" id="IPR052894">
    <property type="entry name" value="AsmA-related"/>
</dbReference>
<evidence type="ECO:0000313" key="3">
    <source>
        <dbReference type="EMBL" id="PLW81266.1"/>
    </source>
</evidence>
<feature type="domain" description="AsmA" evidence="2">
    <location>
        <begin position="611"/>
        <end position="865"/>
    </location>
</feature>
<dbReference type="PANTHER" id="PTHR30441:SF9">
    <property type="entry name" value="ASMA FAMILY PROTEIN YHJG"/>
    <property type="match status" value="1"/>
</dbReference>
<keyword evidence="4" id="KW-1185">Reference proteome</keyword>
<dbReference type="EMBL" id="PKLZ01000015">
    <property type="protein sequence ID" value="PLW81266.1"/>
    <property type="molecule type" value="Genomic_DNA"/>
</dbReference>
<evidence type="ECO:0000259" key="2">
    <source>
        <dbReference type="Pfam" id="PF05170"/>
    </source>
</evidence>
<feature type="transmembrane region" description="Helical" evidence="1">
    <location>
        <begin position="7"/>
        <end position="34"/>
    </location>
</feature>
<dbReference type="PANTHER" id="PTHR30441">
    <property type="entry name" value="DUF748 DOMAIN-CONTAINING PROTEIN"/>
    <property type="match status" value="1"/>
</dbReference>
<comment type="caution">
    <text evidence="3">The sequence shown here is derived from an EMBL/GenBank/DDBJ whole genome shotgun (WGS) entry which is preliminary data.</text>
</comment>
<evidence type="ECO:0000256" key="1">
    <source>
        <dbReference type="SAM" id="Phobius"/>
    </source>
</evidence>
<protein>
    <recommendedName>
        <fullName evidence="2">AsmA domain-containing protein</fullName>
    </recommendedName>
</protein>
<name>A0A2N5XYP8_9GAMM</name>
<dbReference type="Pfam" id="PF05170">
    <property type="entry name" value="AsmA"/>
    <property type="match status" value="3"/>
</dbReference>
<proteinExistence type="predicted"/>
<dbReference type="InterPro" id="IPR007844">
    <property type="entry name" value="AsmA"/>
</dbReference>
<dbReference type="GO" id="GO:0090313">
    <property type="term" value="P:regulation of protein targeting to membrane"/>
    <property type="evidence" value="ECO:0007669"/>
    <property type="project" value="TreeGrafter"/>
</dbReference>
<evidence type="ECO:0000313" key="4">
    <source>
        <dbReference type="Proteomes" id="UP000234845"/>
    </source>
</evidence>
<organism evidence="3 4">
    <name type="scientific">Kineobactrum sediminis</name>
    <dbReference type="NCBI Taxonomy" id="1905677"/>
    <lineage>
        <taxon>Bacteria</taxon>
        <taxon>Pseudomonadati</taxon>
        <taxon>Pseudomonadota</taxon>
        <taxon>Gammaproteobacteria</taxon>
        <taxon>Cellvibrionales</taxon>
        <taxon>Halieaceae</taxon>
        <taxon>Kineobactrum</taxon>
    </lineage>
</organism>
<reference evidence="4" key="1">
    <citation type="submission" date="2017-11" db="EMBL/GenBank/DDBJ databases">
        <title>The draft genome sequence of Chromatocurvus sp. F02.</title>
        <authorList>
            <person name="Du Z.-J."/>
            <person name="Chang Y.-Q."/>
        </authorList>
    </citation>
    <scope>NUCLEOTIDE SEQUENCE [LARGE SCALE GENOMIC DNA]</scope>
    <source>
        <strain evidence="4">F02</strain>
    </source>
</reference>
<dbReference type="GO" id="GO:0005886">
    <property type="term" value="C:plasma membrane"/>
    <property type="evidence" value="ECO:0007669"/>
    <property type="project" value="TreeGrafter"/>
</dbReference>
<feature type="domain" description="AsmA" evidence="2">
    <location>
        <begin position="10"/>
        <end position="195"/>
    </location>
</feature>
<gene>
    <name evidence="3" type="ORF">CWI75_16705</name>
</gene>
<keyword evidence="1" id="KW-0812">Transmembrane</keyword>
<keyword evidence="1" id="KW-0472">Membrane</keyword>
<dbReference type="Proteomes" id="UP000234845">
    <property type="component" value="Unassembled WGS sequence"/>
</dbReference>